<dbReference type="AlphaFoldDB" id="A0A7W6DGY1"/>
<sequence length="395" mass="43225">MTPRFLQIHFLSAWPGALLNRDDAGLAKRLPFGPATRTRISSQCLKRHWRMADDPRGLHALAMENGVAGERSKVAIERLVTGPLRDKFATDLVDAVEAEFIAKYYGKKAIDPKQRQALLFGQPEVSFLRDEAERILAESTTAKEAAAAAQAFAKEQRANLSALGDQVALAPGLEAALFGRMMTSDVRANTDAAIHVAHAFTVHDEQPELDYFTVVDDLRSREDDGDSGAAGVFDTELTSGLYYGYVVVDVPQLVSNLTGCHRKHWDSEEDRELAARVVENLVWLIAEISPGAKKGSTAPYSRAEFILIEAGERQPRTLANAFREPVSLASHHNESLGRRSADALARHLADLDETYATGEVRRQMALPDMALGGVERQPLAAIASWAGGLVRDARC</sequence>
<proteinExistence type="predicted"/>
<comment type="caution">
    <text evidence="1">The sequence shown here is derived from an EMBL/GenBank/DDBJ whole genome shotgun (WGS) entry which is preliminary data.</text>
</comment>
<dbReference type="InterPro" id="IPR010148">
    <property type="entry name" value="CRISPR-assoc_prot_CT1975"/>
</dbReference>
<name>A0A7W6DGY1_9SPHN</name>
<organism evidence="1 2">
    <name type="scientific">Sphingobium fontiphilum</name>
    <dbReference type="NCBI Taxonomy" id="944425"/>
    <lineage>
        <taxon>Bacteria</taxon>
        <taxon>Pseudomonadati</taxon>
        <taxon>Pseudomonadota</taxon>
        <taxon>Alphaproteobacteria</taxon>
        <taxon>Sphingomonadales</taxon>
        <taxon>Sphingomonadaceae</taxon>
        <taxon>Sphingobium</taxon>
    </lineage>
</organism>
<dbReference type="Pfam" id="PF09344">
    <property type="entry name" value="Cas_CT1975"/>
    <property type="match status" value="1"/>
</dbReference>
<dbReference type="NCBIfam" id="TIGR01869">
    <property type="entry name" value="casC_Cse4"/>
    <property type="match status" value="1"/>
</dbReference>
<reference evidence="1 2" key="1">
    <citation type="submission" date="2020-08" db="EMBL/GenBank/DDBJ databases">
        <title>Genomic Encyclopedia of Type Strains, Phase IV (KMG-IV): sequencing the most valuable type-strain genomes for metagenomic binning, comparative biology and taxonomic classification.</title>
        <authorList>
            <person name="Goeker M."/>
        </authorList>
    </citation>
    <scope>NUCLEOTIDE SEQUENCE [LARGE SCALE GENOMIC DNA]</scope>
    <source>
        <strain evidence="1 2">DSM 29348</strain>
    </source>
</reference>
<evidence type="ECO:0000313" key="2">
    <source>
        <dbReference type="Proteomes" id="UP000552757"/>
    </source>
</evidence>
<dbReference type="Proteomes" id="UP000552757">
    <property type="component" value="Unassembled WGS sequence"/>
</dbReference>
<evidence type="ECO:0000313" key="1">
    <source>
        <dbReference type="EMBL" id="MBB3982552.1"/>
    </source>
</evidence>
<keyword evidence="2" id="KW-1185">Reference proteome</keyword>
<accession>A0A7W6DGY1</accession>
<protein>
    <submittedName>
        <fullName evidence="1">CRISPR system Cascade subunit CasC</fullName>
    </submittedName>
</protein>
<dbReference type="RefSeq" id="WP_183955636.1">
    <property type="nucleotide sequence ID" value="NZ_JACIEB010000005.1"/>
</dbReference>
<gene>
    <name evidence="1" type="ORF">GGR44_002218</name>
</gene>
<dbReference type="EMBL" id="JACIEB010000005">
    <property type="protein sequence ID" value="MBB3982552.1"/>
    <property type="molecule type" value="Genomic_DNA"/>
</dbReference>